<proteinExistence type="predicted"/>
<dbReference type="OrthoDB" id="1466969at2"/>
<reference evidence="1 2" key="1">
    <citation type="submission" date="2018-11" db="EMBL/GenBank/DDBJ databases">
        <authorList>
            <person name="Na S.W."/>
            <person name="Baik M."/>
        </authorList>
    </citation>
    <scope>NUCLEOTIDE SEQUENCE [LARGE SCALE GENOMIC DNA]</scope>
    <source>
        <strain evidence="1 2">E39</strain>
    </source>
</reference>
<dbReference type="KEGG" id="alq:C7Y71_001160"/>
<evidence type="ECO:0000313" key="1">
    <source>
        <dbReference type="EMBL" id="QFQ11744.1"/>
    </source>
</evidence>
<name>A0A5P8E499_9BACT</name>
<dbReference type="AlphaFoldDB" id="A0A5P8E499"/>
<dbReference type="RefSeq" id="WP_111897880.1">
    <property type="nucleotide sequence ID" value="NZ_CP033459.1"/>
</dbReference>
<evidence type="ECO:0000313" key="2">
    <source>
        <dbReference type="Proteomes" id="UP000249375"/>
    </source>
</evidence>
<dbReference type="Pfam" id="PF14123">
    <property type="entry name" value="DUF4290"/>
    <property type="match status" value="1"/>
</dbReference>
<dbReference type="InterPro" id="IPR025632">
    <property type="entry name" value="DUF4290"/>
</dbReference>
<protein>
    <submittedName>
        <fullName evidence="1">DUF4290 domain-containing protein</fullName>
    </submittedName>
</protein>
<keyword evidence="2" id="KW-1185">Reference proteome</keyword>
<dbReference type="Proteomes" id="UP000249375">
    <property type="component" value="Chromosome"/>
</dbReference>
<gene>
    <name evidence="1" type="ORF">C7Y71_001160</name>
</gene>
<organism evidence="1 2">
    <name type="scientific">Pseudoprevotella muciniphila</name>
    <dbReference type="NCBI Taxonomy" id="2133944"/>
    <lineage>
        <taxon>Bacteria</taxon>
        <taxon>Pseudomonadati</taxon>
        <taxon>Bacteroidota</taxon>
        <taxon>Bacteroidia</taxon>
        <taxon>Bacteroidales</taxon>
        <taxon>Prevotellaceae</taxon>
        <taxon>Pseudoprevotella</taxon>
    </lineage>
</organism>
<accession>A0A5P8E499</accession>
<sequence length="192" mass="22861">MEYNTTREKLVLPEYGRNIQQMARQAVSIENRDDRRAYAQLIIHLMRNLNPQTKNNPDNERKLWDHLALMTDYQLDIDYPYEIQHQEEKTEAPKVAYPAHGIRMRHYGNIIERWIKQVSEMEGGPEREELTLFLANRMKRHLVEWKGDGVSDEKVAYDLENLSDGALKIDVRKHRLSEFKKTQQSNQNQKKK</sequence>
<dbReference type="EMBL" id="CP033459">
    <property type="protein sequence ID" value="QFQ11744.1"/>
    <property type="molecule type" value="Genomic_DNA"/>
</dbReference>